<reference evidence="2 3" key="1">
    <citation type="journal article" date="2021" name="Microbiol. Spectr.">
        <title>A Single Bacterium Capable of Oxidation and Reduction of Iron at Circumneutral pH.</title>
        <authorList>
            <person name="Kato S."/>
            <person name="Ohkuma M."/>
        </authorList>
    </citation>
    <scope>NUCLEOTIDE SEQUENCE [LARGE SCALE GENOMIC DNA]</scope>
    <source>
        <strain evidence="2 3">MIZ03</strain>
    </source>
</reference>
<keyword evidence="1" id="KW-1133">Transmembrane helix</keyword>
<evidence type="ECO:0000313" key="3">
    <source>
        <dbReference type="Proteomes" id="UP000824366"/>
    </source>
</evidence>
<name>A0ABM7MGY5_9BURK</name>
<evidence type="ECO:0008006" key="4">
    <source>
        <dbReference type="Google" id="ProtNLM"/>
    </source>
</evidence>
<gene>
    <name evidence="2" type="ORF">MIZ03_0287</name>
</gene>
<dbReference type="NCBIfam" id="NF045611">
    <property type="entry name" value="small_CydP"/>
    <property type="match status" value="1"/>
</dbReference>
<dbReference type="RefSeq" id="WP_223907061.1">
    <property type="nucleotide sequence ID" value="NZ_AP024238.1"/>
</dbReference>
<feature type="transmembrane region" description="Helical" evidence="1">
    <location>
        <begin position="23"/>
        <end position="42"/>
    </location>
</feature>
<protein>
    <recommendedName>
        <fullName evidence="4">DUF4492 domain-containing protein</fullName>
    </recommendedName>
</protein>
<accession>A0ABM7MGY5</accession>
<evidence type="ECO:0000313" key="2">
    <source>
        <dbReference type="EMBL" id="BCO25427.1"/>
    </source>
</evidence>
<dbReference type="InterPro" id="IPR054636">
    <property type="entry name" value="CydP"/>
</dbReference>
<organism evidence="2 3">
    <name type="scientific">Rhodoferax lithotrophicus</name>
    <dbReference type="NCBI Taxonomy" id="2798804"/>
    <lineage>
        <taxon>Bacteria</taxon>
        <taxon>Pseudomonadati</taxon>
        <taxon>Pseudomonadota</taxon>
        <taxon>Betaproteobacteria</taxon>
        <taxon>Burkholderiales</taxon>
        <taxon>Comamonadaceae</taxon>
        <taxon>Rhodoferax</taxon>
    </lineage>
</organism>
<sequence length="75" mass="8466">MTSPTDAPEHIPKRWQQRLRRELIWAIALKLVVLFSLKAAFFPHRLPASEAAQGVAERIASSRAPTHEPLSKDQP</sequence>
<proteinExistence type="predicted"/>
<keyword evidence="3" id="KW-1185">Reference proteome</keyword>
<keyword evidence="1" id="KW-0812">Transmembrane</keyword>
<dbReference type="Proteomes" id="UP000824366">
    <property type="component" value="Chromosome"/>
</dbReference>
<keyword evidence="1" id="KW-0472">Membrane</keyword>
<evidence type="ECO:0000256" key="1">
    <source>
        <dbReference type="SAM" id="Phobius"/>
    </source>
</evidence>
<dbReference type="EMBL" id="AP024238">
    <property type="protein sequence ID" value="BCO25427.1"/>
    <property type="molecule type" value="Genomic_DNA"/>
</dbReference>